<evidence type="ECO:0000313" key="1">
    <source>
        <dbReference type="EMBL" id="BCJ93223.1"/>
    </source>
</evidence>
<reference evidence="1 2" key="1">
    <citation type="journal article" date="2016" name="Int. J. Syst. Evol. Microbiol.">
        <title>Descriptions of Anaerotaenia torta gen. nov., sp. nov. and Anaerocolumna cellulosilytica gen. nov., sp. nov. isolated from a methanogenic reactor of cattle waste.</title>
        <authorList>
            <person name="Uek A."/>
            <person name="Ohtaki Y."/>
            <person name="Kaku N."/>
            <person name="Ueki K."/>
        </authorList>
    </citation>
    <scope>NUCLEOTIDE SEQUENCE [LARGE SCALE GENOMIC DNA]</scope>
    <source>
        <strain evidence="1 2">SN021</strain>
    </source>
</reference>
<keyword evidence="2" id="KW-1185">Reference proteome</keyword>
<dbReference type="SUPFAM" id="SSF55545">
    <property type="entry name" value="beta-N-acetylhexosaminidase-like domain"/>
    <property type="match status" value="1"/>
</dbReference>
<organism evidence="1 2">
    <name type="scientific">Anaerocolumna cellulosilytica</name>
    <dbReference type="NCBI Taxonomy" id="433286"/>
    <lineage>
        <taxon>Bacteria</taxon>
        <taxon>Bacillati</taxon>
        <taxon>Bacillota</taxon>
        <taxon>Clostridia</taxon>
        <taxon>Lachnospirales</taxon>
        <taxon>Lachnospiraceae</taxon>
        <taxon>Anaerocolumna</taxon>
    </lineage>
</organism>
<name>A0A6S6QPC4_9FIRM</name>
<evidence type="ECO:0000313" key="2">
    <source>
        <dbReference type="Proteomes" id="UP000515561"/>
    </source>
</evidence>
<dbReference type="KEGG" id="acel:acsn021_07920"/>
<dbReference type="RefSeq" id="WP_197978593.1">
    <property type="nucleotide sequence ID" value="NZ_AP023367.1"/>
</dbReference>
<dbReference type="GO" id="GO:0005975">
    <property type="term" value="P:carbohydrate metabolic process"/>
    <property type="evidence" value="ECO:0007669"/>
    <property type="project" value="UniProtKB-ARBA"/>
</dbReference>
<dbReference type="AlphaFoldDB" id="A0A6S6QPC4"/>
<protein>
    <submittedName>
        <fullName evidence="1">Uncharacterized protein</fullName>
    </submittedName>
</protein>
<dbReference type="InterPro" id="IPR029018">
    <property type="entry name" value="Hex-like_dom2"/>
</dbReference>
<dbReference type="EMBL" id="AP023367">
    <property type="protein sequence ID" value="BCJ93223.1"/>
    <property type="molecule type" value="Genomic_DNA"/>
</dbReference>
<sequence>MINSSLNNLKQVTIIQGQKDKKRLQFAIKKLSEVLAALGFEVTYVKEETLKGYNNYRELQGEKIYIGCKEDTFTTWLTEKELLIYHSFIPEGEGFYLGTCPARLTVVSGGSDTGALYGTLELIERIEEEAMIPRELAFYDKPAFKLRGPSLGLQLTKIEPPRLTYEYPITPGRFPWFYDKAMWQEFLDMMLKERCNILYIWSGHPFSSLVKVADYPEALEVSEEDYQLNHEVFAWLTEECDKRGIWVVLKFYNIHIPYPFAKHHNLELLQSKITPLVADYTAKSIIEFIKAFPNIGLMVCLGEALRGNQNKTEWFVDTILPAVKEGIKQAGIKEEPPIILRGHDCDPVDAMNKAVQSYSNLYTMWKYNGESLTTYYPKGNWQKIHQSLSNLGTTHIINVHILADLEPFRFQAPFFIQKCVQASKNRLGANGLHLYPLFYWDWPYSPDKTEPRLKQLDRDYIWFKAWFRYAWNPDRDERDEKRYWAEVYAKYYGTNLEGGRLLMEAMESAGECAPKILGRIGITEGNRQTLSLGMSMSQLTNVTRYRPNKELWYSVARTGEQPEDYIEKELNGETHFGETPYDMISDVSYFAKRAFDKCEEAKVHFSPDNQEFLRICKDVKAIYLMSESYNEKLKGAMKILKYKYTMDSNCMGDISLLQEALPYMENSLSLYRQLAQLTEETYLYANSMQTPQRKIPFPNGETYGHWIQCLPEYEKELCNYKEHLKNLENGILPGNTEENTDHITALSEVPFALLSPTCETYTIEKKNSVFTDCEFKIQNLAPEITGLTGIRLGLGEAIEKGVTVQIELSEDSQILIGYMKAKGVEWLQVPDLETNTHADDRGGLSPVYTNALKAEGCPPIDIHAFQYEKGTHEIYLGTGAFVIAGVVPKAVKLVPRNAGLAGEGLDTLDWLYE</sequence>
<dbReference type="Proteomes" id="UP000515561">
    <property type="component" value="Chromosome"/>
</dbReference>
<dbReference type="Gene3D" id="3.30.379.10">
    <property type="entry name" value="Chitobiase/beta-hexosaminidase domain 2-like"/>
    <property type="match status" value="1"/>
</dbReference>
<proteinExistence type="predicted"/>
<gene>
    <name evidence="1" type="ORF">acsn021_07920</name>
</gene>
<accession>A0A6S6QPC4</accession>